<dbReference type="PANTHER" id="PTHR15032:SF36">
    <property type="entry name" value="METALLO-BETA-LACTAMASE DOMAIN-CONTAINING PROTEIN"/>
    <property type="match status" value="1"/>
</dbReference>
<dbReference type="Gene3D" id="3.60.15.10">
    <property type="entry name" value="Ribonuclease Z/Hydroxyacylglutathione hydrolase-like"/>
    <property type="match status" value="1"/>
</dbReference>
<dbReference type="RefSeq" id="WP_202824763.1">
    <property type="nucleotide sequence ID" value="NZ_JAEUXJ010000002.1"/>
</dbReference>
<dbReference type="InterPro" id="IPR036866">
    <property type="entry name" value="RibonucZ/Hydroxyglut_hydro"/>
</dbReference>
<dbReference type="Proteomes" id="UP000606490">
    <property type="component" value="Unassembled WGS sequence"/>
</dbReference>
<protein>
    <submittedName>
        <fullName evidence="2">MBL fold metallo-hydrolase</fullName>
    </submittedName>
</protein>
<dbReference type="EMBL" id="JAEUXJ010000002">
    <property type="protein sequence ID" value="MBL6455033.1"/>
    <property type="molecule type" value="Genomic_DNA"/>
</dbReference>
<keyword evidence="3" id="KW-1185">Reference proteome</keyword>
<feature type="domain" description="Metallo-beta-lactamase" evidence="1">
    <location>
        <begin position="76"/>
        <end position="272"/>
    </location>
</feature>
<gene>
    <name evidence="2" type="ORF">JMJ55_06835</name>
</gene>
<comment type="caution">
    <text evidence="2">The sequence shown here is derived from an EMBL/GenBank/DDBJ whole genome shotgun (WGS) entry which is preliminary data.</text>
</comment>
<dbReference type="Pfam" id="PF12706">
    <property type="entry name" value="Lactamase_B_2"/>
    <property type="match status" value="1"/>
</dbReference>
<proteinExistence type="predicted"/>
<dbReference type="InterPro" id="IPR024884">
    <property type="entry name" value="NAPE-PLD"/>
</dbReference>
<dbReference type="PIRSF" id="PIRSF038896">
    <property type="entry name" value="NAPE-PLD"/>
    <property type="match status" value="1"/>
</dbReference>
<dbReference type="SUPFAM" id="SSF56281">
    <property type="entry name" value="Metallo-hydrolase/oxidoreductase"/>
    <property type="match status" value="1"/>
</dbReference>
<dbReference type="PANTHER" id="PTHR15032">
    <property type="entry name" value="N-ACYL-PHOSPHATIDYLETHANOLAMINE-HYDROLYZING PHOSPHOLIPASE D"/>
    <property type="match status" value="1"/>
</dbReference>
<name>A0ABS1V3Y1_9PROT</name>
<sequence>MSPSDHWDGRVFHNVHDRTEKTLRDVWRWRRTSRPIPWPRWIEDPPQPPPPRLPAGRIGATFIGHASFLIQLGGRCVLVDPVWSMRASPLSFAGPRRVRAPGQALEALPGCDLLLVSHNHYDHLDLPTLREVRRRWSPPAVTGLDNARHLAKAGIRDAAELDWWQSTEAAGLRITYVPGQHFSARTPFDRNRSLWGGFVLESEGATIYFAGDSGWCPHFAEIAARFPRIDLALIPIGAYEPRFFMRTQHMDPGEAVEAHRALGARRSIGMHFGTFASLTDEAIEGPETWLAEARAAAGLEAEAFTTLPFGGSLDLPEAPR</sequence>
<accession>A0ABS1V3Y1</accession>
<evidence type="ECO:0000313" key="2">
    <source>
        <dbReference type="EMBL" id="MBL6455033.1"/>
    </source>
</evidence>
<reference evidence="2 3" key="1">
    <citation type="submission" date="2021-01" db="EMBL/GenBank/DDBJ databases">
        <title>Belnapia mucosa sp. nov. and Belnapia arida sp. nov., isolated from the Tabernas Desert (Almeria, Spain).</title>
        <authorList>
            <person name="Molina-Menor E."/>
            <person name="Vidal-Verdu A."/>
            <person name="Calonge A."/>
            <person name="Satari L."/>
            <person name="Pereto Magraner J."/>
            <person name="Porcar Miralles M."/>
        </authorList>
    </citation>
    <scope>NUCLEOTIDE SEQUENCE [LARGE SCALE GENOMIC DNA]</scope>
    <source>
        <strain evidence="2 3">T6</strain>
    </source>
</reference>
<evidence type="ECO:0000313" key="3">
    <source>
        <dbReference type="Proteomes" id="UP000606490"/>
    </source>
</evidence>
<organism evidence="2 3">
    <name type="scientific">Belnapia mucosa</name>
    <dbReference type="NCBI Taxonomy" id="2804532"/>
    <lineage>
        <taxon>Bacteria</taxon>
        <taxon>Pseudomonadati</taxon>
        <taxon>Pseudomonadota</taxon>
        <taxon>Alphaproteobacteria</taxon>
        <taxon>Acetobacterales</taxon>
        <taxon>Roseomonadaceae</taxon>
        <taxon>Belnapia</taxon>
    </lineage>
</organism>
<dbReference type="InterPro" id="IPR001279">
    <property type="entry name" value="Metallo-B-lactamas"/>
</dbReference>
<evidence type="ECO:0000259" key="1">
    <source>
        <dbReference type="Pfam" id="PF12706"/>
    </source>
</evidence>